<evidence type="ECO:0000313" key="3">
    <source>
        <dbReference type="Proteomes" id="UP000585474"/>
    </source>
</evidence>
<dbReference type="Proteomes" id="UP000585474">
    <property type="component" value="Unassembled WGS sequence"/>
</dbReference>
<feature type="chain" id="PRO_5029583730" evidence="1">
    <location>
        <begin position="28"/>
        <end position="235"/>
    </location>
</feature>
<organism evidence="2 3">
    <name type="scientific">Actinidia rufa</name>
    <dbReference type="NCBI Taxonomy" id="165716"/>
    <lineage>
        <taxon>Eukaryota</taxon>
        <taxon>Viridiplantae</taxon>
        <taxon>Streptophyta</taxon>
        <taxon>Embryophyta</taxon>
        <taxon>Tracheophyta</taxon>
        <taxon>Spermatophyta</taxon>
        <taxon>Magnoliopsida</taxon>
        <taxon>eudicotyledons</taxon>
        <taxon>Gunneridae</taxon>
        <taxon>Pentapetalae</taxon>
        <taxon>asterids</taxon>
        <taxon>Ericales</taxon>
        <taxon>Actinidiaceae</taxon>
        <taxon>Actinidia</taxon>
    </lineage>
</organism>
<name>A0A7J0GUN1_9ERIC</name>
<keyword evidence="1" id="KW-0732">Signal</keyword>
<comment type="caution">
    <text evidence="2">The sequence shown here is derived from an EMBL/GenBank/DDBJ whole genome shotgun (WGS) entry which is preliminary data.</text>
</comment>
<gene>
    <name evidence="2" type="ORF">Acr_24g0006920</name>
</gene>
<protein>
    <submittedName>
        <fullName evidence="2">Uncharacterized protein</fullName>
    </submittedName>
</protein>
<dbReference type="EMBL" id="BJWL01000024">
    <property type="protein sequence ID" value="GFZ14502.1"/>
    <property type="molecule type" value="Genomic_DNA"/>
</dbReference>
<dbReference type="AlphaFoldDB" id="A0A7J0GUN1"/>
<reference evidence="2 3" key="1">
    <citation type="submission" date="2019-07" db="EMBL/GenBank/DDBJ databases">
        <title>De Novo Assembly of kiwifruit Actinidia rufa.</title>
        <authorList>
            <person name="Sugita-Konishi S."/>
            <person name="Sato K."/>
            <person name="Mori E."/>
            <person name="Abe Y."/>
            <person name="Kisaki G."/>
            <person name="Hamano K."/>
            <person name="Suezawa K."/>
            <person name="Otani M."/>
            <person name="Fukuda T."/>
            <person name="Manabe T."/>
            <person name="Gomi K."/>
            <person name="Tabuchi M."/>
            <person name="Akimitsu K."/>
            <person name="Kataoka I."/>
        </authorList>
    </citation>
    <scope>NUCLEOTIDE SEQUENCE [LARGE SCALE GENOMIC DNA]</scope>
    <source>
        <strain evidence="3">cv. Fuchu</strain>
    </source>
</reference>
<evidence type="ECO:0000313" key="2">
    <source>
        <dbReference type="EMBL" id="GFZ14502.1"/>
    </source>
</evidence>
<accession>A0A7J0GUN1</accession>
<proteinExistence type="predicted"/>
<sequence length="235" mass="26280">MRGEVLSARWWCGKLTIFSCPLMSSGACSPCTKTQSQTPDSCTLRPEFSLRISRDARVSRVLRLRGTPGKHCNKPPILSMTEQERLDGILDSLLGGNFFTIKEVLESKSFNRCFKLGSKSMAFSCENNGDGIPTSGAAPIMGDEGEFHHSRGEPHRGPKASMMENPTLAENFLKGVIPPAYKEKMEKLNLDGEISQFFHWVVLAFSLAEQGRELREEVMIQYLELNQLGPRWPVL</sequence>
<dbReference type="PROSITE" id="PS51257">
    <property type="entry name" value="PROKAR_LIPOPROTEIN"/>
    <property type="match status" value="1"/>
</dbReference>
<feature type="signal peptide" evidence="1">
    <location>
        <begin position="1"/>
        <end position="27"/>
    </location>
</feature>
<keyword evidence="3" id="KW-1185">Reference proteome</keyword>
<evidence type="ECO:0000256" key="1">
    <source>
        <dbReference type="SAM" id="SignalP"/>
    </source>
</evidence>